<evidence type="ECO:0000256" key="1">
    <source>
        <dbReference type="SAM" id="MobiDB-lite"/>
    </source>
</evidence>
<dbReference type="AlphaFoldDB" id="A0A8J9VSY7"/>
<proteinExistence type="predicted"/>
<reference evidence="2" key="1">
    <citation type="submission" date="2021-12" db="EMBL/GenBank/DDBJ databases">
        <authorList>
            <person name="Martin H S."/>
        </authorList>
    </citation>
    <scope>NUCLEOTIDE SEQUENCE</scope>
</reference>
<dbReference type="OrthoDB" id="6994127at2759"/>
<sequence length="83" mass="8871">MGDRDKGYGVAGPSSLGRRAAGGCVCRHRRAAFDDLPSQGRSYTCHRPLPAAAITNLSPLHHPVLFHPETQKCSQSSILGIAF</sequence>
<gene>
    <name evidence="2" type="ORF">BINO364_LOCUS14862</name>
</gene>
<organism evidence="2 3">
    <name type="scientific">Brenthis ino</name>
    <name type="common">lesser marbled fritillary</name>
    <dbReference type="NCBI Taxonomy" id="405034"/>
    <lineage>
        <taxon>Eukaryota</taxon>
        <taxon>Metazoa</taxon>
        <taxon>Ecdysozoa</taxon>
        <taxon>Arthropoda</taxon>
        <taxon>Hexapoda</taxon>
        <taxon>Insecta</taxon>
        <taxon>Pterygota</taxon>
        <taxon>Neoptera</taxon>
        <taxon>Endopterygota</taxon>
        <taxon>Lepidoptera</taxon>
        <taxon>Glossata</taxon>
        <taxon>Ditrysia</taxon>
        <taxon>Papilionoidea</taxon>
        <taxon>Nymphalidae</taxon>
        <taxon>Heliconiinae</taxon>
        <taxon>Argynnini</taxon>
        <taxon>Brenthis</taxon>
    </lineage>
</organism>
<protein>
    <submittedName>
        <fullName evidence="2">Uncharacterized protein</fullName>
    </submittedName>
</protein>
<feature type="region of interest" description="Disordered" evidence="1">
    <location>
        <begin position="1"/>
        <end position="20"/>
    </location>
</feature>
<evidence type="ECO:0000313" key="3">
    <source>
        <dbReference type="Proteomes" id="UP000838878"/>
    </source>
</evidence>
<name>A0A8J9VSY7_9NEOP</name>
<dbReference type="EMBL" id="OV170228">
    <property type="protein sequence ID" value="CAH0729808.1"/>
    <property type="molecule type" value="Genomic_DNA"/>
</dbReference>
<feature type="non-terminal residue" evidence="2">
    <location>
        <position position="83"/>
    </location>
</feature>
<evidence type="ECO:0000313" key="2">
    <source>
        <dbReference type="EMBL" id="CAH0729808.1"/>
    </source>
</evidence>
<dbReference type="Proteomes" id="UP000838878">
    <property type="component" value="Chromosome 8"/>
</dbReference>
<accession>A0A8J9VSY7</accession>
<keyword evidence="3" id="KW-1185">Reference proteome</keyword>